<reference evidence="2" key="1">
    <citation type="submission" date="2013-12" db="EMBL/GenBank/DDBJ databases">
        <title>The Genome Sequence of Aphanomyces invadans NJM9701.</title>
        <authorList>
            <consortium name="The Broad Institute Genomics Platform"/>
            <person name="Russ C."/>
            <person name="Tyler B."/>
            <person name="van West P."/>
            <person name="Dieguez-Uribeondo J."/>
            <person name="Young S.K."/>
            <person name="Zeng Q."/>
            <person name="Gargeya S."/>
            <person name="Fitzgerald M."/>
            <person name="Abouelleil A."/>
            <person name="Alvarado L."/>
            <person name="Chapman S.B."/>
            <person name="Gainer-Dewar J."/>
            <person name="Goldberg J."/>
            <person name="Griggs A."/>
            <person name="Gujja S."/>
            <person name="Hansen M."/>
            <person name="Howarth C."/>
            <person name="Imamovic A."/>
            <person name="Ireland A."/>
            <person name="Larimer J."/>
            <person name="McCowan C."/>
            <person name="Murphy C."/>
            <person name="Pearson M."/>
            <person name="Poon T.W."/>
            <person name="Priest M."/>
            <person name="Roberts A."/>
            <person name="Saif S."/>
            <person name="Shea T."/>
            <person name="Sykes S."/>
            <person name="Wortman J."/>
            <person name="Nusbaum C."/>
            <person name="Birren B."/>
        </authorList>
    </citation>
    <scope>NUCLEOTIDE SEQUENCE [LARGE SCALE GENOMIC DNA]</scope>
    <source>
        <strain evidence="2">NJM9701</strain>
    </source>
</reference>
<dbReference type="AlphaFoldDB" id="A0A024TZT0"/>
<evidence type="ECO:0000256" key="1">
    <source>
        <dbReference type="SAM" id="MobiDB-lite"/>
    </source>
</evidence>
<organism evidence="2">
    <name type="scientific">Aphanomyces invadans</name>
    <dbReference type="NCBI Taxonomy" id="157072"/>
    <lineage>
        <taxon>Eukaryota</taxon>
        <taxon>Sar</taxon>
        <taxon>Stramenopiles</taxon>
        <taxon>Oomycota</taxon>
        <taxon>Saprolegniomycetes</taxon>
        <taxon>Saprolegniales</taxon>
        <taxon>Verrucalvaceae</taxon>
        <taxon>Aphanomyces</taxon>
    </lineage>
</organism>
<evidence type="ECO:0000313" key="2">
    <source>
        <dbReference type="EMBL" id="ETV99680.1"/>
    </source>
</evidence>
<sequence>MQSTRSSRCSFNEASPLPNFETQTQTLHRQRQQHMALDCAIASTLWKTLEPPALLLDANDTSKTSQLPPMEEVHDNHPFRGQTEGTDRYRGKKSGSATSPPPSWAESYNAPCFSREGGGTSRFGMRASNPQERFVAVSSALATVDLPSWRSEATQVDMVQGKLSCQSVRPRLHDIRVGYRNAHTTKSVLRQRRHPHRRQSAVFSGRDIGPIQCATQNKTLEENADVSASRAAAYPNTSWKLVRQHRPRTPPQQHAARPRSPRPQLQLATKTHDVPHNVGARWRTSTMPRRTDALTPRPVVHRDISTIAMEGIHQDQLVASAMRPNLDARSAPSWTMKGSFSG</sequence>
<dbReference type="VEuPathDB" id="FungiDB:H310_07745"/>
<name>A0A024TZT0_9STRA</name>
<gene>
    <name evidence="2" type="ORF">H310_07745</name>
</gene>
<feature type="region of interest" description="Disordered" evidence="1">
    <location>
        <begin position="243"/>
        <end position="266"/>
    </location>
</feature>
<accession>A0A024TZT0</accession>
<dbReference type="GeneID" id="20084795"/>
<feature type="region of interest" description="Disordered" evidence="1">
    <location>
        <begin position="59"/>
        <end position="109"/>
    </location>
</feature>
<dbReference type="EMBL" id="KI913966">
    <property type="protein sequence ID" value="ETV99680.1"/>
    <property type="molecule type" value="Genomic_DNA"/>
</dbReference>
<dbReference type="RefSeq" id="XP_008871456.1">
    <property type="nucleotide sequence ID" value="XM_008873234.1"/>
</dbReference>
<proteinExistence type="predicted"/>
<protein>
    <submittedName>
        <fullName evidence="2">Uncharacterized protein</fullName>
    </submittedName>
</protein>